<evidence type="ECO:0000256" key="3">
    <source>
        <dbReference type="ARBA" id="ARBA00022679"/>
    </source>
</evidence>
<keyword evidence="9" id="KW-1208">Phospholipid metabolism</keyword>
<evidence type="ECO:0000313" key="11">
    <source>
        <dbReference type="EMBL" id="SVC47830.1"/>
    </source>
</evidence>
<dbReference type="GO" id="GO:0043337">
    <property type="term" value="F:cardiolipin synthase (CMP-forming)"/>
    <property type="evidence" value="ECO:0007669"/>
    <property type="project" value="TreeGrafter"/>
</dbReference>
<feature type="transmembrane region" description="Helical" evidence="10">
    <location>
        <begin position="71"/>
        <end position="96"/>
    </location>
</feature>
<feature type="transmembrane region" description="Helical" evidence="10">
    <location>
        <begin position="143"/>
        <end position="165"/>
    </location>
</feature>
<comment type="subcellular location">
    <subcellularLocation>
        <location evidence="1">Membrane</location>
        <topology evidence="1">Multi-pass membrane protein</topology>
    </subcellularLocation>
</comment>
<keyword evidence="4 10" id="KW-0812">Transmembrane</keyword>
<dbReference type="EMBL" id="UINC01093419">
    <property type="protein sequence ID" value="SVC47830.1"/>
    <property type="molecule type" value="Genomic_DNA"/>
</dbReference>
<dbReference type="InterPro" id="IPR050324">
    <property type="entry name" value="CDP-alcohol_PTase-I"/>
</dbReference>
<keyword evidence="8" id="KW-0594">Phospholipid biosynthesis</keyword>
<reference evidence="11" key="1">
    <citation type="submission" date="2018-05" db="EMBL/GenBank/DDBJ databases">
        <authorList>
            <person name="Lanie J.A."/>
            <person name="Ng W.-L."/>
            <person name="Kazmierczak K.M."/>
            <person name="Andrzejewski T.M."/>
            <person name="Davidsen T.M."/>
            <person name="Wayne K.J."/>
            <person name="Tettelin H."/>
            <person name="Glass J.I."/>
            <person name="Rusch D."/>
            <person name="Podicherti R."/>
            <person name="Tsui H.-C.T."/>
            <person name="Winkler M.E."/>
        </authorList>
    </citation>
    <scope>NUCLEOTIDE SEQUENCE</scope>
</reference>
<dbReference type="PANTHER" id="PTHR14269">
    <property type="entry name" value="CDP-DIACYLGLYCEROL--GLYCEROL-3-PHOSPHATE 3-PHOSPHATIDYLTRANSFERASE-RELATED"/>
    <property type="match status" value="1"/>
</dbReference>
<dbReference type="InterPro" id="IPR043130">
    <property type="entry name" value="CDP-OH_PTrfase_TM_dom"/>
</dbReference>
<evidence type="ECO:0000256" key="5">
    <source>
        <dbReference type="ARBA" id="ARBA00022989"/>
    </source>
</evidence>
<proteinExistence type="predicted"/>
<dbReference type="InterPro" id="IPR004570">
    <property type="entry name" value="Phosphatidylglycerol_P_synth"/>
</dbReference>
<accession>A0A382MGQ5</accession>
<evidence type="ECO:0000256" key="8">
    <source>
        <dbReference type="ARBA" id="ARBA00023209"/>
    </source>
</evidence>
<evidence type="ECO:0000256" key="9">
    <source>
        <dbReference type="ARBA" id="ARBA00023264"/>
    </source>
</evidence>
<evidence type="ECO:0000256" key="7">
    <source>
        <dbReference type="ARBA" id="ARBA00023136"/>
    </source>
</evidence>
<protein>
    <recommendedName>
        <fullName evidence="12">CDP-diacylglycerol--glycerol-3-phosphate 3-phosphatidyltransferase</fullName>
    </recommendedName>
</protein>
<keyword evidence="2" id="KW-0444">Lipid biosynthesis</keyword>
<keyword evidence="6" id="KW-0443">Lipid metabolism</keyword>
<organism evidence="11">
    <name type="scientific">marine metagenome</name>
    <dbReference type="NCBI Taxonomy" id="408172"/>
    <lineage>
        <taxon>unclassified sequences</taxon>
        <taxon>metagenomes</taxon>
        <taxon>ecological metagenomes</taxon>
    </lineage>
</organism>
<dbReference type="AlphaFoldDB" id="A0A382MGQ5"/>
<evidence type="ECO:0000256" key="6">
    <source>
        <dbReference type="ARBA" id="ARBA00023098"/>
    </source>
</evidence>
<keyword evidence="5 10" id="KW-1133">Transmembrane helix</keyword>
<dbReference type="Pfam" id="PF01066">
    <property type="entry name" value="CDP-OH_P_transf"/>
    <property type="match status" value="1"/>
</dbReference>
<evidence type="ECO:0000256" key="2">
    <source>
        <dbReference type="ARBA" id="ARBA00022516"/>
    </source>
</evidence>
<dbReference type="GO" id="GO:0016020">
    <property type="term" value="C:membrane"/>
    <property type="evidence" value="ECO:0007669"/>
    <property type="project" value="UniProtKB-SubCell"/>
</dbReference>
<dbReference type="GO" id="GO:0008444">
    <property type="term" value="F:CDP-diacylglycerol-glycerol-3-phosphate 3-phosphatidyltransferase activity"/>
    <property type="evidence" value="ECO:0007669"/>
    <property type="project" value="InterPro"/>
</dbReference>
<feature type="transmembrane region" description="Helical" evidence="10">
    <location>
        <begin position="6"/>
        <end position="25"/>
    </location>
</feature>
<dbReference type="GO" id="GO:0005739">
    <property type="term" value="C:mitochondrion"/>
    <property type="evidence" value="ECO:0007669"/>
    <property type="project" value="TreeGrafter"/>
</dbReference>
<keyword evidence="7 10" id="KW-0472">Membrane</keyword>
<sequence length="184" mass="20242">MSLSWLPNFISIMRIVLVAPILMYIQTEHYGLALTLVLVAGISDVVDGYLAKAFNWQTRLGELLDPFADKLLVGMIFITLAINGFAPLWLAALVILRDIVIIGGTIVYNFLLPTRVSKLNTTLQVVFIIFVLSQTGFGWPGQIVITLIGACMTVTLVVSGVDYVASWLRCAREKRLQLTTAGVK</sequence>
<dbReference type="GO" id="GO:0032049">
    <property type="term" value="P:cardiolipin biosynthetic process"/>
    <property type="evidence" value="ECO:0007669"/>
    <property type="project" value="TreeGrafter"/>
</dbReference>
<evidence type="ECO:0000256" key="4">
    <source>
        <dbReference type="ARBA" id="ARBA00022692"/>
    </source>
</evidence>
<dbReference type="PIRSF" id="PIRSF000847">
    <property type="entry name" value="Phos_ph_gly_syn"/>
    <property type="match status" value="1"/>
</dbReference>
<evidence type="ECO:0008006" key="12">
    <source>
        <dbReference type="Google" id="ProtNLM"/>
    </source>
</evidence>
<evidence type="ECO:0000256" key="10">
    <source>
        <dbReference type="SAM" id="Phobius"/>
    </source>
</evidence>
<evidence type="ECO:0000256" key="1">
    <source>
        <dbReference type="ARBA" id="ARBA00004141"/>
    </source>
</evidence>
<dbReference type="Gene3D" id="1.20.120.1760">
    <property type="match status" value="1"/>
</dbReference>
<feature type="transmembrane region" description="Helical" evidence="10">
    <location>
        <begin position="117"/>
        <end position="137"/>
    </location>
</feature>
<dbReference type="PANTHER" id="PTHR14269:SF60">
    <property type="entry name" value="CARDIOLIPIN SYNTHASE (CMP-FORMING)"/>
    <property type="match status" value="1"/>
</dbReference>
<gene>
    <name evidence="11" type="ORF">METZ01_LOCUS300684</name>
</gene>
<dbReference type="InterPro" id="IPR000462">
    <property type="entry name" value="CDP-OH_P_trans"/>
</dbReference>
<name>A0A382MGQ5_9ZZZZ</name>
<keyword evidence="3" id="KW-0808">Transferase</keyword>